<dbReference type="RefSeq" id="WP_150667328.1">
    <property type="nucleotide sequence ID" value="NZ_CABPSB010000001.1"/>
</dbReference>
<feature type="region of interest" description="Disordered" evidence="2">
    <location>
        <begin position="1"/>
        <end position="20"/>
    </location>
</feature>
<keyword evidence="1 4" id="KW-0238">DNA-binding</keyword>
<dbReference type="EMBL" id="CABPSB010000001">
    <property type="protein sequence ID" value="VVD69411.1"/>
    <property type="molecule type" value="Genomic_DNA"/>
</dbReference>
<dbReference type="Gene3D" id="1.10.1660.10">
    <property type="match status" value="1"/>
</dbReference>
<name>A0A5E4S2M1_9BURK</name>
<dbReference type="PANTHER" id="PTHR30204">
    <property type="entry name" value="REDOX-CYCLING DRUG-SENSING TRANSCRIPTIONAL ACTIVATOR SOXR"/>
    <property type="match status" value="1"/>
</dbReference>
<evidence type="ECO:0000256" key="1">
    <source>
        <dbReference type="ARBA" id="ARBA00023125"/>
    </source>
</evidence>
<dbReference type="Proteomes" id="UP000406256">
    <property type="component" value="Unassembled WGS sequence"/>
</dbReference>
<dbReference type="InterPro" id="IPR047057">
    <property type="entry name" value="MerR_fam"/>
</dbReference>
<dbReference type="GO" id="GO:0003700">
    <property type="term" value="F:DNA-binding transcription factor activity"/>
    <property type="evidence" value="ECO:0007669"/>
    <property type="project" value="InterPro"/>
</dbReference>
<dbReference type="OrthoDB" id="5345718at2"/>
<keyword evidence="5" id="KW-1185">Reference proteome</keyword>
<dbReference type="InterPro" id="IPR000551">
    <property type="entry name" value="MerR-type_HTH_dom"/>
</dbReference>
<organism evidence="4 5">
    <name type="scientific">Pandoraea anhela</name>
    <dbReference type="NCBI Taxonomy" id="2508295"/>
    <lineage>
        <taxon>Bacteria</taxon>
        <taxon>Pseudomonadati</taxon>
        <taxon>Pseudomonadota</taxon>
        <taxon>Betaproteobacteria</taxon>
        <taxon>Burkholderiales</taxon>
        <taxon>Burkholderiaceae</taxon>
        <taxon>Pandoraea</taxon>
    </lineage>
</organism>
<proteinExistence type="predicted"/>
<evidence type="ECO:0000313" key="4">
    <source>
        <dbReference type="EMBL" id="VVD69411.1"/>
    </source>
</evidence>
<dbReference type="PANTHER" id="PTHR30204:SF90">
    <property type="entry name" value="HTH-TYPE TRANSCRIPTIONAL ACTIVATOR MTA"/>
    <property type="match status" value="1"/>
</dbReference>
<dbReference type="SMART" id="SM00422">
    <property type="entry name" value="HTH_MERR"/>
    <property type="match status" value="1"/>
</dbReference>
<accession>A0A5E4S2M1</accession>
<feature type="domain" description="HTH merR-type" evidence="3">
    <location>
        <begin position="26"/>
        <end position="94"/>
    </location>
</feature>
<reference evidence="4 5" key="1">
    <citation type="submission" date="2019-08" db="EMBL/GenBank/DDBJ databases">
        <authorList>
            <person name="Peeters C."/>
        </authorList>
    </citation>
    <scope>NUCLEOTIDE SEQUENCE [LARGE SCALE GENOMIC DNA]</scope>
    <source>
        <strain evidence="4 5">LMG 31108</strain>
    </source>
</reference>
<dbReference type="GO" id="GO:0003677">
    <property type="term" value="F:DNA binding"/>
    <property type="evidence" value="ECO:0007669"/>
    <property type="project" value="UniProtKB-KW"/>
</dbReference>
<dbReference type="SUPFAM" id="SSF46955">
    <property type="entry name" value="Putative DNA-binding domain"/>
    <property type="match status" value="1"/>
</dbReference>
<evidence type="ECO:0000259" key="3">
    <source>
        <dbReference type="PROSITE" id="PS50937"/>
    </source>
</evidence>
<dbReference type="AlphaFoldDB" id="A0A5E4S2M1"/>
<dbReference type="PROSITE" id="PS50937">
    <property type="entry name" value="HTH_MERR_2"/>
    <property type="match status" value="1"/>
</dbReference>
<sequence length="180" mass="19929">MPADLSPASSTLFTPSDEASPDDTALLTVGQAAAALGVTARTLKYYEELALVVPARSGGHYRMYTQADLATFGRILRMRSLGFSIAAITEMLKRPRRMVEAGKSRMNEEDLQVVREALTSQLGTLRARTAQVRRELRDAEKLEAQIEHDLQYIEQRLRGVPADELLAERAAKARKPSSSR</sequence>
<gene>
    <name evidence="4" type="ORF">PAN31108_00540</name>
</gene>
<evidence type="ECO:0000313" key="5">
    <source>
        <dbReference type="Proteomes" id="UP000406256"/>
    </source>
</evidence>
<evidence type="ECO:0000256" key="2">
    <source>
        <dbReference type="SAM" id="MobiDB-lite"/>
    </source>
</evidence>
<protein>
    <submittedName>
        <fullName evidence="4">MerR family DNA-binding transcriptional regulator</fullName>
    </submittedName>
</protein>
<dbReference type="Pfam" id="PF13411">
    <property type="entry name" value="MerR_1"/>
    <property type="match status" value="1"/>
</dbReference>
<dbReference type="InterPro" id="IPR009061">
    <property type="entry name" value="DNA-bd_dom_put_sf"/>
</dbReference>
<dbReference type="PRINTS" id="PR00040">
    <property type="entry name" value="HTHMERR"/>
</dbReference>